<evidence type="ECO:0000259" key="2">
    <source>
        <dbReference type="Pfam" id="PF00188"/>
    </source>
</evidence>
<feature type="domain" description="SCP" evidence="2">
    <location>
        <begin position="69"/>
        <end position="182"/>
    </location>
</feature>
<gene>
    <name evidence="3" type="ORF">SAMN06893096_102418</name>
</gene>
<reference evidence="4" key="1">
    <citation type="submission" date="2017-06" db="EMBL/GenBank/DDBJ databases">
        <authorList>
            <person name="Varghese N."/>
            <person name="Submissions S."/>
        </authorList>
    </citation>
    <scope>NUCLEOTIDE SEQUENCE [LARGE SCALE GENOMIC DNA]</scope>
    <source>
        <strain evidence="4">DSM 46839</strain>
    </source>
</reference>
<dbReference type="EMBL" id="FZOO01000002">
    <property type="protein sequence ID" value="SNS18900.1"/>
    <property type="molecule type" value="Genomic_DNA"/>
</dbReference>
<keyword evidence="4" id="KW-1185">Reference proteome</keyword>
<accession>A0A239CFL7</accession>
<proteinExistence type="predicted"/>
<feature type="region of interest" description="Disordered" evidence="1">
    <location>
        <begin position="40"/>
        <end position="62"/>
    </location>
</feature>
<dbReference type="PANTHER" id="PTHR31157">
    <property type="entry name" value="SCP DOMAIN-CONTAINING PROTEIN"/>
    <property type="match status" value="1"/>
</dbReference>
<sequence>MVRAGRPHGQRRGSPPVVVVLLAALCVVLSGCVVVGSGAGRTTAPPSAPPPAAGSAAPAEERMAREVFDRVDDERRNRGLPPVGWSDQLAAVARDWSATMAETGRFEHQDLGAVLGSAEVEGLRAMGENIATTSAPVPAGVLHTGWMRSDEHRANVLNPGFDRLGVGVVCAADGSVWATQEFGRTVSADLPAIASEPPPQEPIARAGEDGPRCP</sequence>
<evidence type="ECO:0000256" key="1">
    <source>
        <dbReference type="SAM" id="MobiDB-lite"/>
    </source>
</evidence>
<dbReference type="OrthoDB" id="68195at2"/>
<evidence type="ECO:0000313" key="3">
    <source>
        <dbReference type="EMBL" id="SNS18900.1"/>
    </source>
</evidence>
<dbReference type="Proteomes" id="UP000198373">
    <property type="component" value="Unassembled WGS sequence"/>
</dbReference>
<dbReference type="AlphaFoldDB" id="A0A239CFL7"/>
<dbReference type="SUPFAM" id="SSF55797">
    <property type="entry name" value="PR-1-like"/>
    <property type="match status" value="1"/>
</dbReference>
<organism evidence="3 4">
    <name type="scientific">Geodermatophilus pulveris</name>
    <dbReference type="NCBI Taxonomy" id="1564159"/>
    <lineage>
        <taxon>Bacteria</taxon>
        <taxon>Bacillati</taxon>
        <taxon>Actinomycetota</taxon>
        <taxon>Actinomycetes</taxon>
        <taxon>Geodermatophilales</taxon>
        <taxon>Geodermatophilaceae</taxon>
        <taxon>Geodermatophilus</taxon>
    </lineage>
</organism>
<dbReference type="PANTHER" id="PTHR31157:SF1">
    <property type="entry name" value="SCP DOMAIN-CONTAINING PROTEIN"/>
    <property type="match status" value="1"/>
</dbReference>
<evidence type="ECO:0000313" key="4">
    <source>
        <dbReference type="Proteomes" id="UP000198373"/>
    </source>
</evidence>
<dbReference type="CDD" id="cd05379">
    <property type="entry name" value="CAP_bacterial"/>
    <property type="match status" value="1"/>
</dbReference>
<dbReference type="Gene3D" id="3.40.33.10">
    <property type="entry name" value="CAP"/>
    <property type="match status" value="1"/>
</dbReference>
<feature type="region of interest" description="Disordered" evidence="1">
    <location>
        <begin position="189"/>
        <end position="214"/>
    </location>
</feature>
<name>A0A239CFL7_9ACTN</name>
<dbReference type="InterPro" id="IPR014044">
    <property type="entry name" value="CAP_dom"/>
</dbReference>
<dbReference type="InterPro" id="IPR035940">
    <property type="entry name" value="CAP_sf"/>
</dbReference>
<dbReference type="PROSITE" id="PS51257">
    <property type="entry name" value="PROKAR_LIPOPROTEIN"/>
    <property type="match status" value="1"/>
</dbReference>
<dbReference type="Pfam" id="PF00188">
    <property type="entry name" value="CAP"/>
    <property type="match status" value="1"/>
</dbReference>
<protein>
    <submittedName>
        <fullName evidence="3">Uncharacterized conserved protein YkwD, contains CAP (CSP/antigen 5/PR1) domain</fullName>
    </submittedName>
</protein>